<keyword evidence="2" id="KW-1185">Reference proteome</keyword>
<name>I9RUT3_9BACE</name>
<evidence type="ECO:0000313" key="2">
    <source>
        <dbReference type="Proteomes" id="UP000003089"/>
    </source>
</evidence>
<proteinExistence type="predicted"/>
<accession>I9RUT3</accession>
<evidence type="ECO:0000313" key="1">
    <source>
        <dbReference type="EMBL" id="EIY46503.1"/>
    </source>
</evidence>
<gene>
    <name evidence="1" type="ORF">HMPREF1068_03271</name>
</gene>
<dbReference type="HOGENOM" id="CLU_2566753_0_0_10"/>
<protein>
    <submittedName>
        <fullName evidence="1">Uncharacterized protein</fullName>
    </submittedName>
</protein>
<comment type="caution">
    <text evidence="1">The sequence shown here is derived from an EMBL/GenBank/DDBJ whole genome shotgun (WGS) entry which is preliminary data.</text>
</comment>
<dbReference type="EMBL" id="AGXS01000023">
    <property type="protein sequence ID" value="EIY46503.1"/>
    <property type="molecule type" value="Genomic_DNA"/>
</dbReference>
<dbReference type="STRING" id="997884.HMPREF1068_03271"/>
<dbReference type="AlphaFoldDB" id="I9RUT3"/>
<organism evidence="1 2">
    <name type="scientific">Bacteroides nordii CL02T12C05</name>
    <dbReference type="NCBI Taxonomy" id="997884"/>
    <lineage>
        <taxon>Bacteria</taxon>
        <taxon>Pseudomonadati</taxon>
        <taxon>Bacteroidota</taxon>
        <taxon>Bacteroidia</taxon>
        <taxon>Bacteroidales</taxon>
        <taxon>Bacteroidaceae</taxon>
        <taxon>Bacteroides</taxon>
    </lineage>
</organism>
<reference evidence="1 2" key="1">
    <citation type="submission" date="2012-02" db="EMBL/GenBank/DDBJ databases">
        <title>The Genome Sequence of Bacteroides nordii CL02T12C05.</title>
        <authorList>
            <consortium name="The Broad Institute Genome Sequencing Platform"/>
            <person name="Earl A."/>
            <person name="Ward D."/>
            <person name="Feldgarden M."/>
            <person name="Gevers D."/>
            <person name="Zitomersky N.L."/>
            <person name="Coyne M.J."/>
            <person name="Comstock L.E."/>
            <person name="Young S.K."/>
            <person name="Zeng Q."/>
            <person name="Gargeya S."/>
            <person name="Fitzgerald M."/>
            <person name="Haas B."/>
            <person name="Abouelleil A."/>
            <person name="Alvarado L."/>
            <person name="Arachchi H.M."/>
            <person name="Berlin A."/>
            <person name="Chapman S.B."/>
            <person name="Gearin G."/>
            <person name="Goldberg J."/>
            <person name="Griggs A."/>
            <person name="Gujja S."/>
            <person name="Hansen M."/>
            <person name="Heiman D."/>
            <person name="Howarth C."/>
            <person name="Larimer J."/>
            <person name="Lui A."/>
            <person name="MacDonald P.J.P."/>
            <person name="McCowen C."/>
            <person name="Montmayeur A."/>
            <person name="Murphy C."/>
            <person name="Neiman D."/>
            <person name="Pearson M."/>
            <person name="Priest M."/>
            <person name="Roberts A."/>
            <person name="Saif S."/>
            <person name="Shea T."/>
            <person name="Sisk P."/>
            <person name="Stolte C."/>
            <person name="Sykes S."/>
            <person name="Wortman J."/>
            <person name="Nusbaum C."/>
            <person name="Birren B."/>
        </authorList>
    </citation>
    <scope>NUCLEOTIDE SEQUENCE [LARGE SCALE GENOMIC DNA]</scope>
    <source>
        <strain evidence="1 2">CL02T12C05</strain>
    </source>
</reference>
<dbReference type="Proteomes" id="UP000003089">
    <property type="component" value="Unassembled WGS sequence"/>
</dbReference>
<sequence length="81" mass="8941">MTAGPPMRKAVKDTNLKANHNKGLIGKRKDSAVKDTNLKANHNYHMITKPKSPAVKDTNLKANHNCTKVLCHSLSLLKILI</sequence>